<evidence type="ECO:0000313" key="2">
    <source>
        <dbReference type="EMBL" id="NMO19852.1"/>
    </source>
</evidence>
<feature type="domain" description="CARDB" evidence="1">
    <location>
        <begin position="263"/>
        <end position="384"/>
    </location>
</feature>
<dbReference type="Gene3D" id="2.60.40.10">
    <property type="entry name" value="Immunoglobulins"/>
    <property type="match status" value="20"/>
</dbReference>
<sequence length="2706" mass="287632">MTKLSTPRSALPGQPFKATVTVCNQGSEPATTYYSWPWLELYLSTDTSLSMPSGGPLPPDQQLIGNLQVPPLDPAQCVTREVDAYASLPPDAQGDGAYYVGAIVDVHQVLTEADETNNAFVSEPMGVGFRPDLVVTEVKGPTSIRPGQSFTATVTVCNQGTQYTYSSAPVELYLSMDDQLALPAPGTPLPTDQRMIGQVNVHGLAAGQCATRAVQVHADLPPDAQGDGAYYLGAIVDPYQSEQELREDNNTFVTGKLGVGFRSDLVVTEVKGPASVRHGEPFTTTVTVCNQGTESAYNSAPVELYLSMDDQLTPPAPGTPLPTDQRMIGQVNVHGLQAGQCATRAVQASAWLPQDAQGDGAYYLGAIVDPYQSEQELREDNNTSVAGKLGVGFRSDLVVTKVTSPASVRDGQSFTATVTVCNQGTESAYSSVPLELYLSTDTTLTAPAMSGPGPMLPMDQRMIGSAPVPYLSPGQCVDLPVQAYAYPPPDVMEPNAALYLGAIVDPYQSEQELREDNNTFIGGLVGVGHRADLVVTKVTAPASVRDGQSFTASVTVCNQGTEYSNGYGPLELYFSTNATLTLPNTQGPGPMLPTSQRMIGSLQLSSLYAGQCVTRDVQAQAYLPPDVMEPNASLYVGAIVDPYGQEQELREDNNAFVGGLMGVGHRADLVVTKVTTPASVRDGQSFTASVTVCNQGTEYTNGGSTQLELYFSMDATLSLPNTQGPGPMPTDQRMIGSLQQLPSLYAGQCVTRDVQAQAYLPPDVMEPNASLYVGAIVDPYGQEQELREDNNTFISGLVGVGHLADLVVTKVTAPANVRDGSTFTATVTVCNQGTEYTNGYGQVELYLSTNATLSLPNTQGPGPMLPMEQRMIGSTQVPSMYAGQCMDLPVQAYAYPPPTMEPRSAFYLGAIVDPYRQEQELREDNNTFTSGFVGMGWLSDLVVTKVTAPANVRDGSTFTAAVTVCNQGTEYTNGYSQLELYLSTNTTLTLPNTQGPGPMLPMEQRMIGSAPVPYLYPGQCVDLPVQAQAYPPPDVMEPNAALYLGAIVDPYGQEQELREDNNTFIGGLVGVGHLADLVVTSVTAPASVRDGSTFTAAVTVCNQGTEYTNGGSTQLELYFSTDTTLSLPNTQGPGPMLPMDQRMIGSTQLPSLYAGQCVTRDVQAQAYLPPDVMEPNASLYVGAIVDPYGQEQELREDNNTFIGNLVGVGQRPDLVVTKVTAPASVRDGQSFTASVTVCNQGNEFTNGYGQLELYLSTDTTLSLPNTQGPGVPMPTDQRMIGSLQLPSLYAGQCVTRDVQAQAYLPPDVMGPNAALYLGAIVDPYQSEQELREDNNTFIGGLVGVGQRADLVVTKVTAPASVRDGSTFTASVTVCNQGTEYTNGYGQLELYFSTDAALSLPNPQGPGPMLPTSQRMIGSTQVPSMYAGQCVDLPVQAQAYPPPDVMEPNAALYLGAIVDPYGQEQELREDNNAFVGDLVGVGHLADLVVTKVTAPASVRDGHPFTASVTVCNQGTEYTNSGSNQLELYLSTDTTLTLPNTQGPGPMLPMDQRMIGSTQVPSLYAGQCVDLPVQAQAYPPPDVMEPNAALYLGAIVDPYGQEQELREDNNAFVGGLVGVGHLADLVVTSVTAPASVRDGQSFTASVTVCNQGTEYTSGYGQLELYLSMDATLSLPNTQGPGPMPTDQRMIGSTQVPSLYAGQCATRDMQAQAYLPPDVMEPNASLYVGAIVDPYGQEQELREDNNTFIGGLVGVGQRADLVVTKVTAPASVRDGSTFTAAVTVCNQGTEYTNGYGQLELYLSTDTTLSLPNTQGPGVPMPTDQRMIGLTQVPYLYAGQCVDLPVQAQAYLPPDVMEPNASLYVGAIVDPYQSEQELREDNNAFIGDRVGVGHLADLVVTKVTAPASVRDGHPFAAKVTVCNQGTEYTNSGSNQVELYLSTDATLTPPNTQGPGPMLPTSQRMIGSTQVPSMYAGQCVDLPVQAQAYPPPDVMEPNASLYLGAIVDPYGQEQELREDNNTFVGDLVGVGHLADLVVTSVTAPASVRDGHSFTASVTVCNQGTEYTNGGSTQVELYLSTDTTLSLPNTQGPGPMPTDQRMIGSTQVPSLYAGQCVTRDVQAQAYLPPDVMEPNASLYVGAIVDPYGQEQELREDNNTFIGGLVGVGQRPDLVVTKVTAPANVRDGSTFTATVTVCNQGTEYTNGYGQVELYLSTNATLSLPNTQGPGPMLPMEQRMIGSAPTPYLHAGQCMDLPVQAQAYPPPTMEPRSAFYLGAIVDPYRQEQELREDNNTFTSGFVGVGWLSDLVVTKVTAPTSVRQGDAFTAAVTVCNEGTQDSGGSWYGQTQVELYLSMDATLTLPNTQGPSMPMPTDQRMIGTVTLLPLQPGQCVTENVNATADLPYASNYNDGAYYLGAIVDPQQAEQELREDNNTFAEGLLGVGLRSDLVVTELSAPASVQRDAPFTATVKVCNQGTEPVSTGYPRVELYLSTDTTLAMPDPQQPGPRPDQSLVGMHSVSPLAPGQCETLSVQGSASPPPEAPWNGSVYLAAIVDGDRSVEELREDNNILVGDLMGVGERSDLVVTELSAPTTVRDGDPFTATVKVCNQGTTALASPYGTHLELYISMDTTLTPPTPNMPWPTDQHLVGNIQVSPLAAGQCETLSVQGYAYRPPASQGPGSFFLGALVDPGHTEEELREDNNARADFALELTP</sequence>
<feature type="domain" description="CARDB" evidence="1">
    <location>
        <begin position="130"/>
        <end position="252"/>
    </location>
</feature>
<dbReference type="EMBL" id="JABBJJ010000209">
    <property type="protein sequence ID" value="NMO19852.1"/>
    <property type="molecule type" value="Genomic_DNA"/>
</dbReference>
<feature type="domain" description="CARDB" evidence="1">
    <location>
        <begin position="1211"/>
        <end position="1337"/>
    </location>
</feature>
<dbReference type="RefSeq" id="WP_169349092.1">
    <property type="nucleotide sequence ID" value="NZ_JABBJJ010000209.1"/>
</dbReference>
<feature type="domain" description="CARDB" evidence="1">
    <location>
        <begin position="1484"/>
        <end position="1610"/>
    </location>
</feature>
<feature type="domain" description="CARDB" evidence="1">
    <location>
        <begin position="1075"/>
        <end position="1201"/>
    </location>
</feature>
<feature type="domain" description="CARDB" evidence="1">
    <location>
        <begin position="395"/>
        <end position="520"/>
    </location>
</feature>
<feature type="domain" description="CARDB" evidence="1">
    <location>
        <begin position="804"/>
        <end position="929"/>
    </location>
</feature>
<protein>
    <recommendedName>
        <fullName evidence="1">CARDB domain-containing protein</fullName>
    </recommendedName>
</protein>
<feature type="domain" description="CARDB" evidence="1">
    <location>
        <begin position="2574"/>
        <end position="2697"/>
    </location>
</feature>
<dbReference type="InterPro" id="IPR011635">
    <property type="entry name" value="CARDB"/>
</dbReference>
<feature type="domain" description="CARDB" evidence="1">
    <location>
        <begin position="1621"/>
        <end position="1745"/>
    </location>
</feature>
<organism evidence="2 3">
    <name type="scientific">Pyxidicoccus fallax</name>
    <dbReference type="NCBI Taxonomy" id="394095"/>
    <lineage>
        <taxon>Bacteria</taxon>
        <taxon>Pseudomonadati</taxon>
        <taxon>Myxococcota</taxon>
        <taxon>Myxococcia</taxon>
        <taxon>Myxococcales</taxon>
        <taxon>Cystobacterineae</taxon>
        <taxon>Myxococcaceae</taxon>
        <taxon>Pyxidicoccus</taxon>
    </lineage>
</organism>
<feature type="domain" description="CARDB" evidence="1">
    <location>
        <begin position="2164"/>
        <end position="2290"/>
    </location>
</feature>
<evidence type="ECO:0000259" key="1">
    <source>
        <dbReference type="Pfam" id="PF07705"/>
    </source>
</evidence>
<reference evidence="2 3" key="1">
    <citation type="submission" date="2020-04" db="EMBL/GenBank/DDBJ databases">
        <title>Draft genome of Pyxidicoccus fallax type strain.</title>
        <authorList>
            <person name="Whitworth D.E."/>
        </authorList>
    </citation>
    <scope>NUCLEOTIDE SEQUENCE [LARGE SCALE GENOMIC DNA]</scope>
    <source>
        <strain evidence="2 3">DSM 14698</strain>
    </source>
</reference>
<evidence type="ECO:0000313" key="3">
    <source>
        <dbReference type="Proteomes" id="UP000518300"/>
    </source>
</evidence>
<accession>A0A848LQD2</accession>
<dbReference type="Proteomes" id="UP000518300">
    <property type="component" value="Unassembled WGS sequence"/>
</dbReference>
<dbReference type="InterPro" id="IPR013783">
    <property type="entry name" value="Ig-like_fold"/>
</dbReference>
<feature type="domain" description="CARDB" evidence="1">
    <location>
        <begin position="667"/>
        <end position="793"/>
    </location>
</feature>
<comment type="caution">
    <text evidence="2">The sequence shown here is derived from an EMBL/GenBank/DDBJ whole genome shotgun (WGS) entry which is preliminary data.</text>
</comment>
<name>A0A848LQD2_9BACT</name>
<feature type="domain" description="CARDB" evidence="1">
    <location>
        <begin position="2029"/>
        <end position="2154"/>
    </location>
</feature>
<keyword evidence="3" id="KW-1185">Reference proteome</keyword>
<dbReference type="Pfam" id="PF07705">
    <property type="entry name" value="CARDB"/>
    <property type="match status" value="14"/>
</dbReference>
<feature type="domain" description="CARDB" evidence="1">
    <location>
        <begin position="2300"/>
        <end position="2430"/>
    </location>
</feature>
<feature type="domain" description="CARDB" evidence="1">
    <location>
        <begin position="2440"/>
        <end position="2563"/>
    </location>
</feature>
<proteinExistence type="predicted"/>
<gene>
    <name evidence="2" type="ORF">HG543_34085</name>
</gene>